<dbReference type="EMBL" id="CAJVPT010001718">
    <property type="protein sequence ID" value="CAG8467639.1"/>
    <property type="molecule type" value="Genomic_DNA"/>
</dbReference>
<name>A0ACA9KFM2_9GLOM</name>
<accession>A0ACA9KFM2</accession>
<keyword evidence="2" id="KW-1185">Reference proteome</keyword>
<dbReference type="Proteomes" id="UP000789525">
    <property type="component" value="Unassembled WGS sequence"/>
</dbReference>
<protein>
    <submittedName>
        <fullName evidence="1">13746_t:CDS:1</fullName>
    </submittedName>
</protein>
<organism evidence="1 2">
    <name type="scientific">Acaulospora colombiana</name>
    <dbReference type="NCBI Taxonomy" id="27376"/>
    <lineage>
        <taxon>Eukaryota</taxon>
        <taxon>Fungi</taxon>
        <taxon>Fungi incertae sedis</taxon>
        <taxon>Mucoromycota</taxon>
        <taxon>Glomeromycotina</taxon>
        <taxon>Glomeromycetes</taxon>
        <taxon>Diversisporales</taxon>
        <taxon>Acaulosporaceae</taxon>
        <taxon>Acaulospora</taxon>
    </lineage>
</organism>
<gene>
    <name evidence="1" type="ORF">ACOLOM_LOCUS1451</name>
</gene>
<proteinExistence type="predicted"/>
<evidence type="ECO:0000313" key="2">
    <source>
        <dbReference type="Proteomes" id="UP000789525"/>
    </source>
</evidence>
<reference evidence="1" key="1">
    <citation type="submission" date="2021-06" db="EMBL/GenBank/DDBJ databases">
        <authorList>
            <person name="Kallberg Y."/>
            <person name="Tangrot J."/>
            <person name="Rosling A."/>
        </authorList>
    </citation>
    <scope>NUCLEOTIDE SEQUENCE</scope>
    <source>
        <strain evidence="1">CL356</strain>
    </source>
</reference>
<comment type="caution">
    <text evidence="1">The sequence shown here is derived from an EMBL/GenBank/DDBJ whole genome shotgun (WGS) entry which is preliminary data.</text>
</comment>
<sequence>MAAIVNLPHIYNVSVNKFRNFHESEGLRKFAMINNFIYTKFEAEQEPPELSEERVKKDEESWLEACLDSLDEEENGYVYITLTTEEDDMELEEQDSNIQITEDIIIPDDLLHSSYFVSNVNRMAIDKEEEVEPKRDEDVNMVDDIEFFDTSSEAERSFHPYWKDNSIIDPPPSSDFYRPFFNFDGVPRSFQKYHLGRDDVIVKPLDSNAVLGLLDHRYHSPSHPPTDRRSKDDLDILYSLTPRDLDRDALMDVIRMLEFQGEKKNDNSEKNFSPSSLEDDKIWFIH</sequence>
<evidence type="ECO:0000313" key="1">
    <source>
        <dbReference type="EMBL" id="CAG8467639.1"/>
    </source>
</evidence>